<keyword evidence="4" id="KW-1185">Reference proteome</keyword>
<sequence length="267" mass="30459">MGSETWWTPRHAMQSSEEDSSEATFFADYKPPSLDSIRLPRYVLYLVMAVIIVVGVAYAIVGHLIDDLLHDFADDDKRIMMLFPCNLFCLFMVLQQHAQQAIEVNDGIPGDDEPNVPLALKTDPVSPALFLPAFRLSKIKPTRLPWIAFIFRVLWVAFIFGHLLYLRWAQCSCHPLQAWRYKYPDLGEPDRHKCYLVPFESKSGVEGYKENKSLFLSREGNGEQKLQKTKPNIYDNLAVDLAEDGPSKVEEAPSSEAKMEDKELTSM</sequence>
<feature type="compositionally biased region" description="Basic and acidic residues" evidence="1">
    <location>
        <begin position="245"/>
        <end position="267"/>
    </location>
</feature>
<feature type="region of interest" description="Disordered" evidence="1">
    <location>
        <begin position="244"/>
        <end position="267"/>
    </location>
</feature>
<accession>A0ABQ7T819</accession>
<feature type="transmembrane region" description="Helical" evidence="2">
    <location>
        <begin position="42"/>
        <end position="65"/>
    </location>
</feature>
<evidence type="ECO:0000313" key="4">
    <source>
        <dbReference type="Proteomes" id="UP000826234"/>
    </source>
</evidence>
<protein>
    <submittedName>
        <fullName evidence="3">Uncharacterized protein</fullName>
    </submittedName>
</protein>
<evidence type="ECO:0000256" key="1">
    <source>
        <dbReference type="SAM" id="MobiDB-lite"/>
    </source>
</evidence>
<comment type="caution">
    <text evidence="3">The sequence shown here is derived from an EMBL/GenBank/DDBJ whole genome shotgun (WGS) entry which is preliminary data.</text>
</comment>
<gene>
    <name evidence="3" type="ORF">JD844_034229</name>
</gene>
<dbReference type="Proteomes" id="UP000826234">
    <property type="component" value="Unassembled WGS sequence"/>
</dbReference>
<reference evidence="3 4" key="1">
    <citation type="journal article" date="2022" name="Gigascience">
        <title>A chromosome-level genome assembly and annotation of the desert horned lizard, Phrynosoma platyrhinos, provides insight into chromosomal rearrangements among reptiles.</title>
        <authorList>
            <person name="Koochekian N."/>
            <person name="Ascanio A."/>
            <person name="Farleigh K."/>
            <person name="Card D.C."/>
            <person name="Schield D.R."/>
            <person name="Castoe T.A."/>
            <person name="Jezkova T."/>
        </authorList>
    </citation>
    <scope>NUCLEOTIDE SEQUENCE [LARGE SCALE GENOMIC DNA]</scope>
    <source>
        <strain evidence="3">NK-2021</strain>
    </source>
</reference>
<evidence type="ECO:0000256" key="2">
    <source>
        <dbReference type="SAM" id="Phobius"/>
    </source>
</evidence>
<feature type="transmembrane region" description="Helical" evidence="2">
    <location>
        <begin position="144"/>
        <end position="165"/>
    </location>
</feature>
<evidence type="ECO:0000313" key="3">
    <source>
        <dbReference type="EMBL" id="KAH0625874.1"/>
    </source>
</evidence>
<dbReference type="EMBL" id="JAIPUX010000953">
    <property type="protein sequence ID" value="KAH0625874.1"/>
    <property type="molecule type" value="Genomic_DNA"/>
</dbReference>
<organism evidence="3 4">
    <name type="scientific">Phrynosoma platyrhinos</name>
    <name type="common">Desert horned lizard</name>
    <dbReference type="NCBI Taxonomy" id="52577"/>
    <lineage>
        <taxon>Eukaryota</taxon>
        <taxon>Metazoa</taxon>
        <taxon>Chordata</taxon>
        <taxon>Craniata</taxon>
        <taxon>Vertebrata</taxon>
        <taxon>Euteleostomi</taxon>
        <taxon>Lepidosauria</taxon>
        <taxon>Squamata</taxon>
        <taxon>Bifurcata</taxon>
        <taxon>Unidentata</taxon>
        <taxon>Episquamata</taxon>
        <taxon>Toxicofera</taxon>
        <taxon>Iguania</taxon>
        <taxon>Phrynosomatidae</taxon>
        <taxon>Phrynosomatinae</taxon>
        <taxon>Phrynosoma</taxon>
    </lineage>
</organism>
<proteinExistence type="predicted"/>
<keyword evidence="2" id="KW-0472">Membrane</keyword>
<keyword evidence="2" id="KW-0812">Transmembrane</keyword>
<keyword evidence="2" id="KW-1133">Transmembrane helix</keyword>
<name>A0ABQ7T819_PHRPL</name>